<dbReference type="AlphaFoldDB" id="A0A8J3YRP4"/>
<keyword evidence="5" id="KW-0804">Transcription</keyword>
<dbReference type="Pfam" id="PF08281">
    <property type="entry name" value="Sigma70_r4_2"/>
    <property type="match status" value="1"/>
</dbReference>
<dbReference type="SUPFAM" id="SSF88946">
    <property type="entry name" value="Sigma2 domain of RNA polymerase sigma factors"/>
    <property type="match status" value="1"/>
</dbReference>
<gene>
    <name evidence="8" type="ORF">Val02_54920</name>
</gene>
<evidence type="ECO:0000256" key="1">
    <source>
        <dbReference type="ARBA" id="ARBA00010641"/>
    </source>
</evidence>
<evidence type="ECO:0000256" key="5">
    <source>
        <dbReference type="ARBA" id="ARBA00023163"/>
    </source>
</evidence>
<dbReference type="NCBIfam" id="TIGR02983">
    <property type="entry name" value="SigE-fam_strep"/>
    <property type="match status" value="1"/>
</dbReference>
<dbReference type="InterPro" id="IPR014325">
    <property type="entry name" value="RNA_pol_sigma-E_actinobac"/>
</dbReference>
<evidence type="ECO:0000259" key="7">
    <source>
        <dbReference type="Pfam" id="PF08281"/>
    </source>
</evidence>
<dbReference type="InterPro" id="IPR013325">
    <property type="entry name" value="RNA_pol_sigma_r2"/>
</dbReference>
<dbReference type="PANTHER" id="PTHR43133">
    <property type="entry name" value="RNA POLYMERASE ECF-TYPE SIGMA FACTO"/>
    <property type="match status" value="1"/>
</dbReference>
<organism evidence="8 9">
    <name type="scientific">Virgisporangium aliadipatigenens</name>
    <dbReference type="NCBI Taxonomy" id="741659"/>
    <lineage>
        <taxon>Bacteria</taxon>
        <taxon>Bacillati</taxon>
        <taxon>Actinomycetota</taxon>
        <taxon>Actinomycetes</taxon>
        <taxon>Micromonosporales</taxon>
        <taxon>Micromonosporaceae</taxon>
        <taxon>Virgisporangium</taxon>
    </lineage>
</organism>
<dbReference type="Gene3D" id="1.10.10.10">
    <property type="entry name" value="Winged helix-like DNA-binding domain superfamily/Winged helix DNA-binding domain"/>
    <property type="match status" value="1"/>
</dbReference>
<evidence type="ECO:0000256" key="4">
    <source>
        <dbReference type="ARBA" id="ARBA00023125"/>
    </source>
</evidence>
<evidence type="ECO:0000313" key="8">
    <source>
        <dbReference type="EMBL" id="GIJ48606.1"/>
    </source>
</evidence>
<dbReference type="InterPro" id="IPR013324">
    <property type="entry name" value="RNA_pol_sigma_r3/r4-like"/>
</dbReference>
<name>A0A8J3YRP4_9ACTN</name>
<reference evidence="8" key="1">
    <citation type="submission" date="2021-01" db="EMBL/GenBank/DDBJ databases">
        <title>Whole genome shotgun sequence of Virgisporangium aliadipatigenens NBRC 105644.</title>
        <authorList>
            <person name="Komaki H."/>
            <person name="Tamura T."/>
        </authorList>
    </citation>
    <scope>NUCLEOTIDE SEQUENCE</scope>
    <source>
        <strain evidence="8">NBRC 105644</strain>
    </source>
</reference>
<evidence type="ECO:0000256" key="2">
    <source>
        <dbReference type="ARBA" id="ARBA00023015"/>
    </source>
</evidence>
<dbReference type="SUPFAM" id="SSF88659">
    <property type="entry name" value="Sigma3 and sigma4 domains of RNA polymerase sigma factors"/>
    <property type="match status" value="1"/>
</dbReference>
<dbReference type="GO" id="GO:0003677">
    <property type="term" value="F:DNA binding"/>
    <property type="evidence" value="ECO:0007669"/>
    <property type="project" value="UniProtKB-KW"/>
</dbReference>
<dbReference type="Pfam" id="PF04542">
    <property type="entry name" value="Sigma70_r2"/>
    <property type="match status" value="1"/>
</dbReference>
<feature type="domain" description="RNA polymerase sigma factor 70 region 4 type 2" evidence="7">
    <location>
        <begin position="110"/>
        <end position="162"/>
    </location>
</feature>
<dbReference type="GO" id="GO:0006352">
    <property type="term" value="P:DNA-templated transcription initiation"/>
    <property type="evidence" value="ECO:0007669"/>
    <property type="project" value="InterPro"/>
</dbReference>
<evidence type="ECO:0000256" key="3">
    <source>
        <dbReference type="ARBA" id="ARBA00023082"/>
    </source>
</evidence>
<dbReference type="Gene3D" id="1.10.1740.10">
    <property type="match status" value="1"/>
</dbReference>
<dbReference type="InterPro" id="IPR039425">
    <property type="entry name" value="RNA_pol_sigma-70-like"/>
</dbReference>
<keyword evidence="4" id="KW-0238">DNA-binding</keyword>
<dbReference type="RefSeq" id="WP_203902080.1">
    <property type="nucleotide sequence ID" value="NZ_BOPF01000021.1"/>
</dbReference>
<keyword evidence="9" id="KW-1185">Reference proteome</keyword>
<protein>
    <submittedName>
        <fullName evidence="8">RNA polymerase subunit sigma-24</fullName>
    </submittedName>
</protein>
<proteinExistence type="inferred from homology"/>
<dbReference type="InterPro" id="IPR013249">
    <property type="entry name" value="RNA_pol_sigma70_r4_t2"/>
</dbReference>
<sequence>MRRPGRHAARAGDGFDEFVLARGQALLRFAHVLCGDAHLAEDLVQEVLARAHRKWERIEVMDAPEAYVRKAIVREFLSWRRRRSSTERVLADLPDRAGAPDPAGAVAARDEMWALLGVLPRSQRAVLVLRYYNDMSDEEIASTLGCAHATVRAHASRALTRLRAAMGRPWVEVEHG</sequence>
<keyword evidence="3" id="KW-0731">Sigma factor</keyword>
<evidence type="ECO:0000313" key="9">
    <source>
        <dbReference type="Proteomes" id="UP000619260"/>
    </source>
</evidence>
<dbReference type="InterPro" id="IPR036388">
    <property type="entry name" value="WH-like_DNA-bd_sf"/>
</dbReference>
<accession>A0A8J3YRP4</accession>
<dbReference type="Proteomes" id="UP000619260">
    <property type="component" value="Unassembled WGS sequence"/>
</dbReference>
<dbReference type="InterPro" id="IPR007627">
    <property type="entry name" value="RNA_pol_sigma70_r2"/>
</dbReference>
<dbReference type="EMBL" id="BOPF01000021">
    <property type="protein sequence ID" value="GIJ48606.1"/>
    <property type="molecule type" value="Genomic_DNA"/>
</dbReference>
<dbReference type="PANTHER" id="PTHR43133:SF50">
    <property type="entry name" value="ECF RNA POLYMERASE SIGMA FACTOR SIGM"/>
    <property type="match status" value="1"/>
</dbReference>
<keyword evidence="2" id="KW-0805">Transcription regulation</keyword>
<comment type="caution">
    <text evidence="8">The sequence shown here is derived from an EMBL/GenBank/DDBJ whole genome shotgun (WGS) entry which is preliminary data.</text>
</comment>
<dbReference type="GO" id="GO:0016987">
    <property type="term" value="F:sigma factor activity"/>
    <property type="evidence" value="ECO:0007669"/>
    <property type="project" value="UniProtKB-KW"/>
</dbReference>
<evidence type="ECO:0000259" key="6">
    <source>
        <dbReference type="Pfam" id="PF04542"/>
    </source>
</evidence>
<dbReference type="NCBIfam" id="TIGR02937">
    <property type="entry name" value="sigma70-ECF"/>
    <property type="match status" value="1"/>
</dbReference>
<comment type="similarity">
    <text evidence="1">Belongs to the sigma-70 factor family. ECF subfamily.</text>
</comment>
<feature type="domain" description="RNA polymerase sigma-70 region 2" evidence="6">
    <location>
        <begin position="23"/>
        <end position="85"/>
    </location>
</feature>
<dbReference type="InterPro" id="IPR014284">
    <property type="entry name" value="RNA_pol_sigma-70_dom"/>
</dbReference>